<feature type="domain" description="SAC3/GANP/THP3 conserved" evidence="2">
    <location>
        <begin position="101"/>
        <end position="215"/>
    </location>
</feature>
<dbReference type="InterPro" id="IPR045107">
    <property type="entry name" value="SAC3/GANP/THP3"/>
</dbReference>
<evidence type="ECO:0000256" key="1">
    <source>
        <dbReference type="SAM" id="MobiDB-lite"/>
    </source>
</evidence>
<protein>
    <submittedName>
        <fullName evidence="3">SAC3 family protein 1</fullName>
    </submittedName>
</protein>
<dbReference type="Gene3D" id="1.25.40.990">
    <property type="match status" value="2"/>
</dbReference>
<keyword evidence="4" id="KW-1185">Reference proteome</keyword>
<feature type="compositionally biased region" description="Low complexity" evidence="1">
    <location>
        <begin position="48"/>
        <end position="64"/>
    </location>
</feature>
<gene>
    <name evidence="3" type="ORF">EPI10_012166</name>
</gene>
<evidence type="ECO:0000313" key="3">
    <source>
        <dbReference type="EMBL" id="KAA3478358.1"/>
    </source>
</evidence>
<dbReference type="AlphaFoldDB" id="A0A5B6WB76"/>
<proteinExistence type="predicted"/>
<dbReference type="GO" id="GO:0070390">
    <property type="term" value="C:transcription export complex 2"/>
    <property type="evidence" value="ECO:0007669"/>
    <property type="project" value="TreeGrafter"/>
</dbReference>
<dbReference type="Proteomes" id="UP000325315">
    <property type="component" value="Unassembled WGS sequence"/>
</dbReference>
<dbReference type="PANTHER" id="PTHR12436:SF3">
    <property type="entry name" value="GERMINAL-CENTER ASSOCIATED NUCLEAR PROTEIN"/>
    <property type="match status" value="1"/>
</dbReference>
<feature type="compositionally biased region" description="Low complexity" evidence="1">
    <location>
        <begin position="11"/>
        <end position="30"/>
    </location>
</feature>
<name>A0A5B6WB76_9ROSI</name>
<dbReference type="GO" id="GO:0005737">
    <property type="term" value="C:cytoplasm"/>
    <property type="evidence" value="ECO:0007669"/>
    <property type="project" value="TreeGrafter"/>
</dbReference>
<dbReference type="Pfam" id="PF03399">
    <property type="entry name" value="SAC3_GANP"/>
    <property type="match status" value="2"/>
</dbReference>
<feature type="compositionally biased region" description="Polar residues" evidence="1">
    <location>
        <begin position="31"/>
        <end position="47"/>
    </location>
</feature>
<dbReference type="InterPro" id="IPR005062">
    <property type="entry name" value="SAC3/GANP/THP3_conserved"/>
</dbReference>
<feature type="domain" description="SAC3/GANP/THP3 conserved" evidence="2">
    <location>
        <begin position="238"/>
        <end position="420"/>
    </location>
</feature>
<evidence type="ECO:0000313" key="4">
    <source>
        <dbReference type="Proteomes" id="UP000325315"/>
    </source>
</evidence>
<evidence type="ECO:0000259" key="2">
    <source>
        <dbReference type="Pfam" id="PF03399"/>
    </source>
</evidence>
<dbReference type="OrthoDB" id="264795at2759"/>
<accession>A0A5B6WB76</accession>
<feature type="region of interest" description="Disordered" evidence="1">
    <location>
        <begin position="1"/>
        <end position="69"/>
    </location>
</feature>
<sequence>MDDSRRRPQQRRNQPSFSSSSSTCPTRFRSQNFSTNPTKTTQSSNFVPRSNSTTATTPNNTRNPGHIRNRKSETYAGINQQQEEQEAREDVSFIIGTCPFMCPDGERAQRERLRDLAVLERLHGDPRKTSPSLAVKKFCRTMSVKHVQASDVRPLAVLEDTLNYLLNLLDSSEHPFEVVHDFIFDRTRSIRQDLSMQHIVNDRAICMYEKMVRYSCPGTYAFYYLEMRVLNKECVCLTWVKFHVISHQRLRNCTSSSISSLQYLNMEQLTKALVSLYVLYEANRNNNFVYENEPQFRSFYVLLHLDSKNQQTEESLSYWFRNVPSSVMKSKEMHFARQVLRFYRMGNYKRFLCTVSSEASYLQYCIIEPNVNEVRALAISYINNCCYKLHPYPLEQLSKLLMMKELDVESLCHACGLETTTDDGENKSLPTKQTTFSIPKEVCRATNLWDYNNK</sequence>
<comment type="caution">
    <text evidence="3">The sequence shown here is derived from an EMBL/GenBank/DDBJ whole genome shotgun (WGS) entry which is preliminary data.</text>
</comment>
<reference evidence="4" key="1">
    <citation type="journal article" date="2019" name="Plant Biotechnol. J.">
        <title>Genome sequencing of the Australian wild diploid species Gossypium australe highlights disease resistance and delayed gland morphogenesis.</title>
        <authorList>
            <person name="Cai Y."/>
            <person name="Cai X."/>
            <person name="Wang Q."/>
            <person name="Wang P."/>
            <person name="Zhang Y."/>
            <person name="Cai C."/>
            <person name="Xu Y."/>
            <person name="Wang K."/>
            <person name="Zhou Z."/>
            <person name="Wang C."/>
            <person name="Geng S."/>
            <person name="Li B."/>
            <person name="Dong Q."/>
            <person name="Hou Y."/>
            <person name="Wang H."/>
            <person name="Ai P."/>
            <person name="Liu Z."/>
            <person name="Yi F."/>
            <person name="Sun M."/>
            <person name="An G."/>
            <person name="Cheng J."/>
            <person name="Zhang Y."/>
            <person name="Shi Q."/>
            <person name="Xie Y."/>
            <person name="Shi X."/>
            <person name="Chang Y."/>
            <person name="Huang F."/>
            <person name="Chen Y."/>
            <person name="Hong S."/>
            <person name="Mi L."/>
            <person name="Sun Q."/>
            <person name="Zhang L."/>
            <person name="Zhou B."/>
            <person name="Peng R."/>
            <person name="Zhang X."/>
            <person name="Liu F."/>
        </authorList>
    </citation>
    <scope>NUCLEOTIDE SEQUENCE [LARGE SCALE GENOMIC DNA]</scope>
    <source>
        <strain evidence="4">cv. PA1801</strain>
    </source>
</reference>
<organism evidence="3 4">
    <name type="scientific">Gossypium australe</name>
    <dbReference type="NCBI Taxonomy" id="47621"/>
    <lineage>
        <taxon>Eukaryota</taxon>
        <taxon>Viridiplantae</taxon>
        <taxon>Streptophyta</taxon>
        <taxon>Embryophyta</taxon>
        <taxon>Tracheophyta</taxon>
        <taxon>Spermatophyta</taxon>
        <taxon>Magnoliopsida</taxon>
        <taxon>eudicotyledons</taxon>
        <taxon>Gunneridae</taxon>
        <taxon>Pentapetalae</taxon>
        <taxon>rosids</taxon>
        <taxon>malvids</taxon>
        <taxon>Malvales</taxon>
        <taxon>Malvaceae</taxon>
        <taxon>Malvoideae</taxon>
        <taxon>Gossypium</taxon>
    </lineage>
</organism>
<dbReference type="EMBL" id="SMMG02000004">
    <property type="protein sequence ID" value="KAA3478358.1"/>
    <property type="molecule type" value="Genomic_DNA"/>
</dbReference>
<dbReference type="PANTHER" id="PTHR12436">
    <property type="entry name" value="80 KDA MCM3-ASSOCIATED PROTEIN"/>
    <property type="match status" value="1"/>
</dbReference>
<dbReference type="GO" id="GO:0006406">
    <property type="term" value="P:mRNA export from nucleus"/>
    <property type="evidence" value="ECO:0007669"/>
    <property type="project" value="TreeGrafter"/>
</dbReference>